<gene>
    <name evidence="1" type="ORF">ACFQ04_20475</name>
</gene>
<protein>
    <recommendedName>
        <fullName evidence="3">Minor tail protein</fullName>
    </recommendedName>
</protein>
<dbReference type="EMBL" id="JBHTIL010000009">
    <property type="protein sequence ID" value="MFD0928116.1"/>
    <property type="molecule type" value="Genomic_DNA"/>
</dbReference>
<reference evidence="2" key="1">
    <citation type="journal article" date="2019" name="Int. J. Syst. Evol. Microbiol.">
        <title>The Global Catalogue of Microorganisms (GCM) 10K type strain sequencing project: providing services to taxonomists for standard genome sequencing and annotation.</title>
        <authorList>
            <consortium name="The Broad Institute Genomics Platform"/>
            <consortium name="The Broad Institute Genome Sequencing Center for Infectious Disease"/>
            <person name="Wu L."/>
            <person name="Ma J."/>
        </authorList>
    </citation>
    <scope>NUCLEOTIDE SEQUENCE [LARGE SCALE GENOMIC DNA]</scope>
    <source>
        <strain evidence="2">CCUG 50873</strain>
    </source>
</reference>
<proteinExistence type="predicted"/>
<evidence type="ECO:0000313" key="1">
    <source>
        <dbReference type="EMBL" id="MFD0928116.1"/>
    </source>
</evidence>
<dbReference type="Proteomes" id="UP001597068">
    <property type="component" value="Unassembled WGS sequence"/>
</dbReference>
<keyword evidence="2" id="KW-1185">Reference proteome</keyword>
<name>A0ABW3GBY7_9NOCA</name>
<evidence type="ECO:0008006" key="3">
    <source>
        <dbReference type="Google" id="ProtNLM"/>
    </source>
</evidence>
<comment type="caution">
    <text evidence="1">The sequence shown here is derived from an EMBL/GenBank/DDBJ whole genome shotgun (WGS) entry which is preliminary data.</text>
</comment>
<sequence length="302" mass="33543">MSVYDLATVEIVAPEETVCVSGGGFEHRAIKLSTDPEGVFSDELDLKIIETAFAPGGIAGQEDFPVRTLVLPFNLRDDGNGIEHTISRFRKLWRTGRTLLWRVTTEYSGVRWIVIKRSKGIKFSTPQDWNLDGYVRAEVTAVALFPYYESQPMEITATLTQAGSKTFWFPVHNPTDQKGWPEWSLKPVGGPAVFTFPDLSFGNEQEIDHEWAPGQFASRAIVTPPISVMWSVMSYPLMDTYVAADLSNAPGQMGANEPLFYIPPYTGTPDDPILMPVTINGPAGSQVKMVLRRHWSAESGLE</sequence>
<accession>A0ABW3GBY7</accession>
<dbReference type="RefSeq" id="WP_253649239.1">
    <property type="nucleotide sequence ID" value="NZ_BAAAMO010000012.1"/>
</dbReference>
<organism evidence="1 2">
    <name type="scientific">Williamsia deligens</name>
    <dbReference type="NCBI Taxonomy" id="321325"/>
    <lineage>
        <taxon>Bacteria</taxon>
        <taxon>Bacillati</taxon>
        <taxon>Actinomycetota</taxon>
        <taxon>Actinomycetes</taxon>
        <taxon>Mycobacteriales</taxon>
        <taxon>Nocardiaceae</taxon>
        <taxon>Williamsia</taxon>
    </lineage>
</organism>
<evidence type="ECO:0000313" key="2">
    <source>
        <dbReference type="Proteomes" id="UP001597068"/>
    </source>
</evidence>